<dbReference type="EMBL" id="JAGPXD010000004">
    <property type="protein sequence ID" value="KAH7358618.1"/>
    <property type="molecule type" value="Genomic_DNA"/>
</dbReference>
<sequence length="168" mass="18772">MEWKCNSRHSGKLRRTLPESSQFFDKRRHVLLLLLIQFIQKISITASTPIPIYPLRHLVSRELAPQVSQPLSPTTSFIMSVLVNCCQCFDGTTMDLAIHVQCFNCGHVLTTSCCTLAAPIPKNSRMPMDAFETGTKSSSPDTSAIDPTASSWKICSHGSYHNGYHHHK</sequence>
<gene>
    <name evidence="1" type="ORF">B0T11DRAFT_106179</name>
</gene>
<reference evidence="1" key="1">
    <citation type="journal article" date="2021" name="Nat. Commun.">
        <title>Genetic determinants of endophytism in the Arabidopsis root mycobiome.</title>
        <authorList>
            <person name="Mesny F."/>
            <person name="Miyauchi S."/>
            <person name="Thiergart T."/>
            <person name="Pickel B."/>
            <person name="Atanasova L."/>
            <person name="Karlsson M."/>
            <person name="Huettel B."/>
            <person name="Barry K.W."/>
            <person name="Haridas S."/>
            <person name="Chen C."/>
            <person name="Bauer D."/>
            <person name="Andreopoulos W."/>
            <person name="Pangilinan J."/>
            <person name="LaButti K."/>
            <person name="Riley R."/>
            <person name="Lipzen A."/>
            <person name="Clum A."/>
            <person name="Drula E."/>
            <person name="Henrissat B."/>
            <person name="Kohler A."/>
            <person name="Grigoriev I.V."/>
            <person name="Martin F.M."/>
            <person name="Hacquard S."/>
        </authorList>
    </citation>
    <scope>NUCLEOTIDE SEQUENCE</scope>
    <source>
        <strain evidence="1">MPI-CAGE-AT-0016</strain>
    </source>
</reference>
<name>A0A8K0THQ4_9PEZI</name>
<dbReference type="Proteomes" id="UP000813385">
    <property type="component" value="Unassembled WGS sequence"/>
</dbReference>
<evidence type="ECO:0000313" key="2">
    <source>
        <dbReference type="Proteomes" id="UP000813385"/>
    </source>
</evidence>
<organism evidence="1 2">
    <name type="scientific">Plectosphaerella cucumerina</name>
    <dbReference type="NCBI Taxonomy" id="40658"/>
    <lineage>
        <taxon>Eukaryota</taxon>
        <taxon>Fungi</taxon>
        <taxon>Dikarya</taxon>
        <taxon>Ascomycota</taxon>
        <taxon>Pezizomycotina</taxon>
        <taxon>Sordariomycetes</taxon>
        <taxon>Hypocreomycetidae</taxon>
        <taxon>Glomerellales</taxon>
        <taxon>Plectosphaerellaceae</taxon>
        <taxon>Plectosphaerella</taxon>
    </lineage>
</organism>
<comment type="caution">
    <text evidence="1">The sequence shown here is derived from an EMBL/GenBank/DDBJ whole genome shotgun (WGS) entry which is preliminary data.</text>
</comment>
<keyword evidence="2" id="KW-1185">Reference proteome</keyword>
<accession>A0A8K0THQ4</accession>
<dbReference type="AlphaFoldDB" id="A0A8K0THQ4"/>
<protein>
    <submittedName>
        <fullName evidence="1">Uncharacterized protein</fullName>
    </submittedName>
</protein>
<evidence type="ECO:0000313" key="1">
    <source>
        <dbReference type="EMBL" id="KAH7358618.1"/>
    </source>
</evidence>
<proteinExistence type="predicted"/>